<keyword evidence="2" id="KW-1185">Reference proteome</keyword>
<accession>A0ABX2C3X9</accession>
<dbReference type="RefSeq" id="WP_172317343.1">
    <property type="nucleotide sequence ID" value="NZ_WOEY01000152.1"/>
</dbReference>
<comment type="caution">
    <text evidence="1">The sequence shown here is derived from an EMBL/GenBank/DDBJ whole genome shotgun (WGS) entry which is preliminary data.</text>
</comment>
<reference evidence="1 2" key="1">
    <citation type="submission" date="2019-11" db="EMBL/GenBank/DDBJ databases">
        <title>Metabolism of dissolved organic matter in forest soils.</title>
        <authorList>
            <person name="Cyle K.T."/>
            <person name="Wilhelm R.C."/>
            <person name="Martinez C.E."/>
        </authorList>
    </citation>
    <scope>NUCLEOTIDE SEQUENCE [LARGE SCALE GENOMIC DNA]</scope>
    <source>
        <strain evidence="1 2">1N</strain>
    </source>
</reference>
<name>A0ABX2C3X9_9BURK</name>
<dbReference type="SUPFAM" id="SSF54637">
    <property type="entry name" value="Thioesterase/thiol ester dehydrase-isomerase"/>
    <property type="match status" value="1"/>
</dbReference>
<dbReference type="InterPro" id="IPR029069">
    <property type="entry name" value="HotDog_dom_sf"/>
</dbReference>
<dbReference type="Proteomes" id="UP000652198">
    <property type="component" value="Unassembled WGS sequence"/>
</dbReference>
<evidence type="ECO:0000313" key="2">
    <source>
        <dbReference type="Proteomes" id="UP000652198"/>
    </source>
</evidence>
<evidence type="ECO:0000313" key="1">
    <source>
        <dbReference type="EMBL" id="NPT47023.1"/>
    </source>
</evidence>
<dbReference type="EMBL" id="WOEY01000152">
    <property type="protein sequence ID" value="NPT47023.1"/>
    <property type="molecule type" value="Genomic_DNA"/>
</dbReference>
<protein>
    <submittedName>
        <fullName evidence="1">Uncharacterized protein</fullName>
    </submittedName>
</protein>
<organism evidence="1 2">
    <name type="scientific">Paraburkholderia solitsugae</name>
    <dbReference type="NCBI Taxonomy" id="2675748"/>
    <lineage>
        <taxon>Bacteria</taxon>
        <taxon>Pseudomonadati</taxon>
        <taxon>Pseudomonadota</taxon>
        <taxon>Betaproteobacteria</taxon>
        <taxon>Burkholderiales</taxon>
        <taxon>Burkholderiaceae</taxon>
        <taxon>Paraburkholderia</taxon>
    </lineage>
</organism>
<gene>
    <name evidence="1" type="ORF">GNZ12_38180</name>
</gene>
<sequence>MTESSGISLRQDRALPALRPPGIVFYPQYFVLFHEVIEDWFNDGLGIDYAGFIGNEKLGILKWIRILYHCWQTRTLCDESVYLNTLRKRGSPLLGSLAPPPRNA</sequence>
<proteinExistence type="predicted"/>